<organism evidence="9 10">
    <name type="scientific">Flavobacterium limnosediminis JC2902</name>
    <dbReference type="NCBI Taxonomy" id="1341181"/>
    <lineage>
        <taxon>Bacteria</taxon>
        <taxon>Pseudomonadati</taxon>
        <taxon>Bacteroidota</taxon>
        <taxon>Flavobacteriia</taxon>
        <taxon>Flavobacteriales</taxon>
        <taxon>Flavobacteriaceae</taxon>
        <taxon>Flavobacterium</taxon>
    </lineage>
</organism>
<dbReference type="OrthoDB" id="9773538at2"/>
<evidence type="ECO:0000256" key="4">
    <source>
        <dbReference type="ARBA" id="ARBA00022801"/>
    </source>
</evidence>
<dbReference type="GO" id="GO:0046872">
    <property type="term" value="F:metal ion binding"/>
    <property type="evidence" value="ECO:0007669"/>
    <property type="project" value="UniProtKB-UniRule"/>
</dbReference>
<dbReference type="GO" id="GO:0004222">
    <property type="term" value="F:metalloendopeptidase activity"/>
    <property type="evidence" value="ECO:0007669"/>
    <property type="project" value="InterPro"/>
</dbReference>
<dbReference type="eggNOG" id="COG0339">
    <property type="taxonomic scope" value="Bacteria"/>
</dbReference>
<keyword evidence="3 7" id="KW-0479">Metal-binding</keyword>
<evidence type="ECO:0000256" key="5">
    <source>
        <dbReference type="ARBA" id="ARBA00022833"/>
    </source>
</evidence>
<keyword evidence="5 7" id="KW-0862">Zinc</keyword>
<dbReference type="EC" id="2.7.7.6" evidence="9"/>
<keyword evidence="6 7" id="KW-0482">Metalloprotease</keyword>
<dbReference type="AlphaFoldDB" id="V6SL76"/>
<dbReference type="InterPro" id="IPR045090">
    <property type="entry name" value="Pept_M3A_M3B"/>
</dbReference>
<dbReference type="STRING" id="1341181.FLJC2902T_20560"/>
<dbReference type="InterPro" id="IPR034005">
    <property type="entry name" value="M3A_DCP"/>
</dbReference>
<dbReference type="EMBL" id="AVGG01000011">
    <property type="protein sequence ID" value="ESU27351.1"/>
    <property type="molecule type" value="Genomic_DNA"/>
</dbReference>
<keyword evidence="9" id="KW-0548">Nucleotidyltransferase</keyword>
<dbReference type="GO" id="GO:0005829">
    <property type="term" value="C:cytosol"/>
    <property type="evidence" value="ECO:0007669"/>
    <property type="project" value="UniProtKB-ARBA"/>
</dbReference>
<dbReference type="PATRIC" id="fig|1341181.4.peg.2018"/>
<dbReference type="Gene3D" id="1.10.1370.40">
    <property type="match status" value="1"/>
</dbReference>
<dbReference type="Gene3D" id="1.10.1370.10">
    <property type="entry name" value="Neurolysin, domain 3"/>
    <property type="match status" value="1"/>
</dbReference>
<dbReference type="PANTHER" id="PTHR43660">
    <property type="entry name" value="DIPEPTIDYL CARBOXYPEPTIDASE"/>
    <property type="match status" value="1"/>
</dbReference>
<dbReference type="RefSeq" id="WP_023579638.1">
    <property type="nucleotide sequence ID" value="NZ_AVGG01000011.1"/>
</dbReference>
<dbReference type="GO" id="GO:0003899">
    <property type="term" value="F:DNA-directed RNA polymerase activity"/>
    <property type="evidence" value="ECO:0007669"/>
    <property type="project" value="UniProtKB-EC"/>
</dbReference>
<reference evidence="9 10" key="1">
    <citation type="submission" date="2013-08" db="EMBL/GenBank/DDBJ databases">
        <title>Flavobacterium limnosediminis JC2902 genome sequencing.</title>
        <authorList>
            <person name="Lee K."/>
            <person name="Yi H."/>
            <person name="Park S."/>
            <person name="Chun J."/>
        </authorList>
    </citation>
    <scope>NUCLEOTIDE SEQUENCE [LARGE SCALE GENOMIC DNA]</scope>
    <source>
        <strain evidence="9 10">JC2902</strain>
    </source>
</reference>
<comment type="similarity">
    <text evidence="1 7">Belongs to the peptidase M3 family.</text>
</comment>
<keyword evidence="9" id="KW-0808">Transferase</keyword>
<comment type="caution">
    <text evidence="9">The sequence shown here is derived from an EMBL/GenBank/DDBJ whole genome shotgun (WGS) entry which is preliminary data.</text>
</comment>
<dbReference type="FunFam" id="3.40.390.10:FF:000009">
    <property type="entry name" value="Oligopeptidase A"/>
    <property type="match status" value="1"/>
</dbReference>
<keyword evidence="4 7" id="KW-0378">Hydrolase</keyword>
<dbReference type="InterPro" id="IPR001567">
    <property type="entry name" value="Pept_M3A_M3B_dom"/>
</dbReference>
<accession>V6SL76</accession>
<protein>
    <submittedName>
        <fullName evidence="9">Peptidyl-dipeptidase Dcp1</fullName>
        <ecNumber evidence="9">2.7.7.6</ecNumber>
    </submittedName>
</protein>
<name>V6SL76_9FLAO</name>
<evidence type="ECO:0000259" key="8">
    <source>
        <dbReference type="Pfam" id="PF01432"/>
    </source>
</evidence>
<proteinExistence type="inferred from homology"/>
<evidence type="ECO:0000313" key="10">
    <source>
        <dbReference type="Proteomes" id="UP000018004"/>
    </source>
</evidence>
<feature type="domain" description="Peptidase M3A/M3B catalytic" evidence="8">
    <location>
        <begin position="227"/>
        <end position="674"/>
    </location>
</feature>
<dbReference type="InterPro" id="IPR024079">
    <property type="entry name" value="MetalloPept_cat_dom_sf"/>
</dbReference>
<dbReference type="InterPro" id="IPR024077">
    <property type="entry name" value="Neurolysin/TOP_dom2"/>
</dbReference>
<dbReference type="PANTHER" id="PTHR43660:SF1">
    <property type="entry name" value="DIPEPTIDYL CARBOXYPEPTIDASE"/>
    <property type="match status" value="1"/>
</dbReference>
<sequence>MSQILTNKFLTKHNTAPFSEIKTEDYVPAITEGIQLTRTEIDSIVSNPEKPTFENTIEALEFSGQILDRITSIFFNLNSAETSDEMQKIAQEVSPMLTELSNDITLNTALFEKIKSVYNQKDNLNLTTEQAMLLDKKYKNFSRNGALLADEKKARLREIDTELAKLKLTFGENVLAETNAYELHVTNEEDLKGLPEGTIEAARSLAKSNEKEGWIFTLDIPSYLPFVTYAENRELRKELSIAYGKKAFQNNEFDNQQNVLKIANLRHERANLLGYATHANFVLEERMAQNPEKVTAFLNDLLTKAKPAAEREFQQLTNFAKKLDNIDHLEKWDSSYYSEKLKQELFNLDDEKLKPYFKLENVQNGAFDIANKLFGLTFTEVFDIDKYHEDVHTFEVSDAEGNLVAIFYSDFFPRKGKRNGAWMTSFKPQYIKEGINERPHVSIVCNFTKPTETKPSLLTFNEVTTLFHEFGHALHGMLANTTYPSLSGTSVYWDFVELPSQVMENWCYEPEALALFAHHYETGEVIPQEFVNKIKESASFLEGIATLRQLSFGLLDMAFHGKNPSDIKDVKTFEKATMEDTALYPDVAENCMSVSFSHIFQGGYSSGYYSYKWAEVLDADAFAYFQEKGIFNKEVADKFKDNVLSQGGTDHPMTLYKKFRGQEPKPEALLKRAGLI</sequence>
<evidence type="ECO:0000256" key="6">
    <source>
        <dbReference type="ARBA" id="ARBA00023049"/>
    </source>
</evidence>
<dbReference type="GO" id="GO:0004180">
    <property type="term" value="F:carboxypeptidase activity"/>
    <property type="evidence" value="ECO:0007669"/>
    <property type="project" value="TreeGrafter"/>
</dbReference>
<dbReference type="SUPFAM" id="SSF55486">
    <property type="entry name" value="Metalloproteases ('zincins'), catalytic domain"/>
    <property type="match status" value="1"/>
</dbReference>
<dbReference type="Gene3D" id="3.40.390.10">
    <property type="entry name" value="Collagenase (Catalytic Domain)"/>
    <property type="match status" value="1"/>
</dbReference>
<dbReference type="Pfam" id="PF01432">
    <property type="entry name" value="Peptidase_M3"/>
    <property type="match status" value="1"/>
</dbReference>
<evidence type="ECO:0000256" key="1">
    <source>
        <dbReference type="ARBA" id="ARBA00006040"/>
    </source>
</evidence>
<dbReference type="CDD" id="cd06456">
    <property type="entry name" value="M3A_DCP"/>
    <property type="match status" value="1"/>
</dbReference>
<evidence type="ECO:0000256" key="3">
    <source>
        <dbReference type="ARBA" id="ARBA00022723"/>
    </source>
</evidence>
<evidence type="ECO:0000256" key="7">
    <source>
        <dbReference type="RuleBase" id="RU003435"/>
    </source>
</evidence>
<dbReference type="Proteomes" id="UP000018004">
    <property type="component" value="Unassembled WGS sequence"/>
</dbReference>
<evidence type="ECO:0000313" key="9">
    <source>
        <dbReference type="EMBL" id="ESU27351.1"/>
    </source>
</evidence>
<keyword evidence="2 7" id="KW-0645">Protease</keyword>
<gene>
    <name evidence="9" type="ORF">FLJC2902T_20560</name>
</gene>
<evidence type="ECO:0000256" key="2">
    <source>
        <dbReference type="ARBA" id="ARBA00022670"/>
    </source>
</evidence>
<comment type="cofactor">
    <cofactor evidence="7">
        <name>Zn(2+)</name>
        <dbReference type="ChEBI" id="CHEBI:29105"/>
    </cofactor>
    <text evidence="7">Binds 1 zinc ion.</text>
</comment>
<keyword evidence="10" id="KW-1185">Reference proteome</keyword>
<dbReference type="GO" id="GO:0006508">
    <property type="term" value="P:proteolysis"/>
    <property type="evidence" value="ECO:0007669"/>
    <property type="project" value="UniProtKB-KW"/>
</dbReference>